<dbReference type="AlphaFoldDB" id="A0A183IPX6"/>
<dbReference type="OrthoDB" id="39591at2759"/>
<name>A0A183IPX6_9BILA</name>
<reference evidence="3 4" key="2">
    <citation type="submission" date="2018-11" db="EMBL/GenBank/DDBJ databases">
        <authorList>
            <consortium name="Pathogen Informatics"/>
        </authorList>
    </citation>
    <scope>NUCLEOTIDE SEQUENCE [LARGE SCALE GENOMIC DNA]</scope>
</reference>
<dbReference type="InterPro" id="IPR019451">
    <property type="entry name" value="Rtp1_C1"/>
</dbReference>
<dbReference type="WBParaSite" id="SBAD_0000589801-mRNA-1">
    <property type="protein sequence ID" value="SBAD_0000589801-mRNA-1"/>
    <property type="gene ID" value="SBAD_0000589801"/>
</dbReference>
<feature type="domain" description="RNA polymerase II assembly factor Rtp1 C-terminal" evidence="2">
    <location>
        <begin position="555"/>
        <end position="661"/>
    </location>
</feature>
<dbReference type="InterPro" id="IPR016024">
    <property type="entry name" value="ARM-type_fold"/>
</dbReference>
<comment type="similarity">
    <text evidence="1">Belongs to the Tango6 family.</text>
</comment>
<evidence type="ECO:0000313" key="3">
    <source>
        <dbReference type="EMBL" id="VDP07957.1"/>
    </source>
</evidence>
<dbReference type="PANTHER" id="PTHR20959:SF1">
    <property type="entry name" value="TRANSPORT AND GOLGI ORGANIZATION PROTEIN 6 HOMOLOG"/>
    <property type="match status" value="1"/>
</dbReference>
<evidence type="ECO:0000313" key="4">
    <source>
        <dbReference type="Proteomes" id="UP000270296"/>
    </source>
</evidence>
<dbReference type="Pfam" id="PF10363">
    <property type="entry name" value="RTP1_C1"/>
    <property type="match status" value="1"/>
</dbReference>
<reference evidence="5" key="1">
    <citation type="submission" date="2016-06" db="UniProtKB">
        <authorList>
            <consortium name="WormBaseParasite"/>
        </authorList>
    </citation>
    <scope>IDENTIFICATION</scope>
</reference>
<evidence type="ECO:0000259" key="2">
    <source>
        <dbReference type="Pfam" id="PF10363"/>
    </source>
</evidence>
<evidence type="ECO:0000313" key="5">
    <source>
        <dbReference type="WBParaSite" id="SBAD_0000589801-mRNA-1"/>
    </source>
</evidence>
<accession>A0A183IPX6</accession>
<dbReference type="InterPro" id="IPR011989">
    <property type="entry name" value="ARM-like"/>
</dbReference>
<evidence type="ECO:0000256" key="1">
    <source>
        <dbReference type="ARBA" id="ARBA00005724"/>
    </source>
</evidence>
<dbReference type="EMBL" id="UZAM01009160">
    <property type="protein sequence ID" value="VDP07957.1"/>
    <property type="molecule type" value="Genomic_DNA"/>
</dbReference>
<dbReference type="GO" id="GO:0009306">
    <property type="term" value="P:protein secretion"/>
    <property type="evidence" value="ECO:0007669"/>
    <property type="project" value="TreeGrafter"/>
</dbReference>
<sequence>MRPDIGIQLSRCLYVAHGIEKTVVKDTTYFKQGMELLMIGFHNRVMSQCCIKFTYVIMAGLMQLIHCKEEDLSGNSYESNLDDIISSSYKPKIIYDLLLLAKPWKNMPPPPQWLVAMCGGYMTQILLKPNGLHYIFQGFLDFCGTLDCPQVLNGIFSVIKKLPASYRDKREEYIRYILVSGIQLLKSENLSDRLIKPIALLMKEFYAMDSDLFKFELLESFQMTSLTKRQKLPLSLTTADIDGFRLLKRLYLSEPQDRHFIHSMESFARSIFTASCRYGSDSHKDLQLSELLAVWLRCTEIHHGAQWLADVCLEYIEKYFVADPDVAVRILKDSSIEINDPKGGPFEVQKFLRAVTEGTLMTLSDSFVLEFFRLIYVEAERLRRLPKLKINEERRNEAVKFTVLVYIVCALWHEHTERFTDSSTFNVLLPVFLDSLVTEDTEGESDASRNEWLVGILRFALFMLCAAVEGQVVLSQNVRDRLLRVIPILSQKTWLPESKPAIDEYLKLLAAYVPQLLHLVEGQDLDSTRTCSVFDQSSESFASTSGESLSSDDRFRQYLNDLQQENAINKGHALIMIKLMVADRSIEFKQSICPAIRILIEQLTNDDSYVYLSAINAIAAVVLRCPDEILPCLLRESLKPEMDRMPMVRARLYEALAKIIRCDLKSTYVARIINSSLTAFQCGDDAVKTSCLCIIAEMAKLVGFDLVGCLEEVLYIVQETLLCSKDIMLRRAAASTLAMIADGAAKCDITDSVNQASLVILRRLLQSLLDTDDDSVIALFSSMGLRSLKDIVLGGGN</sequence>
<organism evidence="5">
    <name type="scientific">Soboliphyme baturini</name>
    <dbReference type="NCBI Taxonomy" id="241478"/>
    <lineage>
        <taxon>Eukaryota</taxon>
        <taxon>Metazoa</taxon>
        <taxon>Ecdysozoa</taxon>
        <taxon>Nematoda</taxon>
        <taxon>Enoplea</taxon>
        <taxon>Dorylaimia</taxon>
        <taxon>Dioctophymatida</taxon>
        <taxon>Dioctophymatoidea</taxon>
        <taxon>Soboliphymatidae</taxon>
        <taxon>Soboliphyme</taxon>
    </lineage>
</organism>
<dbReference type="InterPro" id="IPR039600">
    <property type="entry name" value="TANGO6/Rtp1"/>
</dbReference>
<dbReference type="Gene3D" id="1.25.10.10">
    <property type="entry name" value="Leucine-rich Repeat Variant"/>
    <property type="match status" value="1"/>
</dbReference>
<dbReference type="PANTHER" id="PTHR20959">
    <property type="entry name" value="TRANSPORT AND GOLGI ORGANIZATION PROTEIN 6 FAMILY MEMBER"/>
    <property type="match status" value="1"/>
</dbReference>
<gene>
    <name evidence="3" type="ORF">SBAD_LOCUS5673</name>
</gene>
<keyword evidence="4" id="KW-1185">Reference proteome</keyword>
<dbReference type="Proteomes" id="UP000270296">
    <property type="component" value="Unassembled WGS sequence"/>
</dbReference>
<protein>
    <submittedName>
        <fullName evidence="5">RTP1_C1 domain-containing protein</fullName>
    </submittedName>
</protein>
<proteinExistence type="inferred from homology"/>
<dbReference type="SUPFAM" id="SSF48371">
    <property type="entry name" value="ARM repeat"/>
    <property type="match status" value="1"/>
</dbReference>